<evidence type="ECO:0000313" key="5">
    <source>
        <dbReference type="EMBL" id="GLS19620.1"/>
    </source>
</evidence>
<dbReference type="InterPro" id="IPR058792">
    <property type="entry name" value="Beta-barrel_RND_2"/>
</dbReference>
<gene>
    <name evidence="5" type="ORF">GCM10007874_26370</name>
</gene>
<evidence type="ECO:0000256" key="2">
    <source>
        <dbReference type="SAM" id="Coils"/>
    </source>
</evidence>
<dbReference type="Proteomes" id="UP001156882">
    <property type="component" value="Unassembled WGS sequence"/>
</dbReference>
<proteinExistence type="inferred from homology"/>
<dbReference type="Pfam" id="PF25917">
    <property type="entry name" value="BSH_RND"/>
    <property type="match status" value="1"/>
</dbReference>
<feature type="domain" description="Multidrug resistance protein MdtA-like barrel-sandwich hybrid" evidence="3">
    <location>
        <begin position="52"/>
        <end position="180"/>
    </location>
</feature>
<protein>
    <submittedName>
        <fullName evidence="5">Secretion protein HlyD</fullName>
    </submittedName>
</protein>
<dbReference type="InterPro" id="IPR058625">
    <property type="entry name" value="MdtA-like_BSH"/>
</dbReference>
<keyword evidence="6" id="KW-1185">Reference proteome</keyword>
<evidence type="ECO:0000313" key="6">
    <source>
        <dbReference type="Proteomes" id="UP001156882"/>
    </source>
</evidence>
<dbReference type="Gene3D" id="2.40.50.100">
    <property type="match status" value="1"/>
</dbReference>
<keyword evidence="2" id="KW-0175">Coiled coil</keyword>
<comment type="caution">
    <text evidence="5">The sequence shown here is derived from an EMBL/GenBank/DDBJ whole genome shotgun (WGS) entry which is preliminary data.</text>
</comment>
<dbReference type="PANTHER" id="PTHR30469">
    <property type="entry name" value="MULTIDRUG RESISTANCE PROTEIN MDTA"/>
    <property type="match status" value="1"/>
</dbReference>
<comment type="similarity">
    <text evidence="1">Belongs to the membrane fusion protein (MFP) (TC 8.A.1) family.</text>
</comment>
<dbReference type="Gene3D" id="2.40.420.20">
    <property type="match status" value="1"/>
</dbReference>
<dbReference type="SUPFAM" id="SSF111369">
    <property type="entry name" value="HlyD-like secretion proteins"/>
    <property type="match status" value="1"/>
</dbReference>
<dbReference type="Pfam" id="PF25954">
    <property type="entry name" value="Beta-barrel_RND_2"/>
    <property type="match status" value="1"/>
</dbReference>
<dbReference type="PANTHER" id="PTHR30469:SF20">
    <property type="entry name" value="EFFLUX RND TRANSPORTER PERIPLASMIC ADAPTOR SUBUNIT"/>
    <property type="match status" value="1"/>
</dbReference>
<name>A0ABQ6CI63_9HYPH</name>
<accession>A0ABQ6CI63</accession>
<sequence length="352" mass="37876">MLPSCGKQNEQTEEQAIRGLRTYTVSAKAESRVRRFPSILQPADLSVLSFEIAGQLKAIDLQAGQRVQLGDVLAEIDPRSLQTQVEQAGASVQQAEAQVTNAEADFQRKQELLRKGFTTQAIYDQSKANQLTAQAQLDQARRQLELANHNLDRSKLLAPFAGTIANVEIKSFAQVAAGQSIVTLYSDDRFEMSFLAPAATFQSLRIGQEVEVKVADLPDLSLRGEISELGSKAEQVSAFPVVVRLENNVPGLNPGMSVEVALEEPLIGGGRGFLLPLSALVPEGGNDLQGTGTVFLYDRSSSTVKKTQITVGGIRDNYLVVTHGISAGDVVASAGVSYLADNQKVKPLSLQE</sequence>
<feature type="domain" description="CusB-like beta-barrel" evidence="4">
    <location>
        <begin position="197"/>
        <end position="264"/>
    </location>
</feature>
<dbReference type="InterPro" id="IPR006143">
    <property type="entry name" value="RND_pump_MFP"/>
</dbReference>
<organism evidence="5 6">
    <name type="scientific">Labrys miyagiensis</name>
    <dbReference type="NCBI Taxonomy" id="346912"/>
    <lineage>
        <taxon>Bacteria</taxon>
        <taxon>Pseudomonadati</taxon>
        <taxon>Pseudomonadota</taxon>
        <taxon>Alphaproteobacteria</taxon>
        <taxon>Hyphomicrobiales</taxon>
        <taxon>Xanthobacteraceae</taxon>
        <taxon>Labrys</taxon>
    </lineage>
</organism>
<dbReference type="Gene3D" id="2.40.30.170">
    <property type="match status" value="1"/>
</dbReference>
<evidence type="ECO:0000259" key="4">
    <source>
        <dbReference type="Pfam" id="PF25954"/>
    </source>
</evidence>
<evidence type="ECO:0000259" key="3">
    <source>
        <dbReference type="Pfam" id="PF25917"/>
    </source>
</evidence>
<dbReference type="EMBL" id="BSPC01000024">
    <property type="protein sequence ID" value="GLS19620.1"/>
    <property type="molecule type" value="Genomic_DNA"/>
</dbReference>
<dbReference type="Gene3D" id="1.10.287.470">
    <property type="entry name" value="Helix hairpin bin"/>
    <property type="match status" value="1"/>
</dbReference>
<feature type="coiled-coil region" evidence="2">
    <location>
        <begin position="85"/>
        <end position="157"/>
    </location>
</feature>
<evidence type="ECO:0000256" key="1">
    <source>
        <dbReference type="ARBA" id="ARBA00009477"/>
    </source>
</evidence>
<reference evidence="6" key="1">
    <citation type="journal article" date="2019" name="Int. J. Syst. Evol. Microbiol.">
        <title>The Global Catalogue of Microorganisms (GCM) 10K type strain sequencing project: providing services to taxonomists for standard genome sequencing and annotation.</title>
        <authorList>
            <consortium name="The Broad Institute Genomics Platform"/>
            <consortium name="The Broad Institute Genome Sequencing Center for Infectious Disease"/>
            <person name="Wu L."/>
            <person name="Ma J."/>
        </authorList>
    </citation>
    <scope>NUCLEOTIDE SEQUENCE [LARGE SCALE GENOMIC DNA]</scope>
    <source>
        <strain evidence="6">NBRC 101365</strain>
    </source>
</reference>
<dbReference type="NCBIfam" id="TIGR01730">
    <property type="entry name" value="RND_mfp"/>
    <property type="match status" value="1"/>
</dbReference>